<evidence type="ECO:0000256" key="1">
    <source>
        <dbReference type="SAM" id="Coils"/>
    </source>
</evidence>
<sequence length="132" mass="15695">MTDRFIYSPPTPSTPSYKETEYNNELTTSLKDSNDVYRNSNRILKETIEQYQRQLTAASKDYKIIDLELKTERKKNNQLKSDLQLMRDQLRNYEADIKSLRGQNTFFSDKIEELQCYVEQLLSITTSEDKKY</sequence>
<dbReference type="EMBL" id="CAJVPV010004076">
    <property type="protein sequence ID" value="CAG8565967.1"/>
    <property type="molecule type" value="Genomic_DNA"/>
</dbReference>
<organism evidence="2 3">
    <name type="scientific">Acaulospora morrowiae</name>
    <dbReference type="NCBI Taxonomy" id="94023"/>
    <lineage>
        <taxon>Eukaryota</taxon>
        <taxon>Fungi</taxon>
        <taxon>Fungi incertae sedis</taxon>
        <taxon>Mucoromycota</taxon>
        <taxon>Glomeromycotina</taxon>
        <taxon>Glomeromycetes</taxon>
        <taxon>Diversisporales</taxon>
        <taxon>Acaulosporaceae</taxon>
        <taxon>Acaulospora</taxon>
    </lineage>
</organism>
<protein>
    <submittedName>
        <fullName evidence="2">12080_t:CDS:1</fullName>
    </submittedName>
</protein>
<gene>
    <name evidence="2" type="ORF">AMORRO_LOCUS6240</name>
</gene>
<comment type="caution">
    <text evidence="2">The sequence shown here is derived from an EMBL/GenBank/DDBJ whole genome shotgun (WGS) entry which is preliminary data.</text>
</comment>
<keyword evidence="3" id="KW-1185">Reference proteome</keyword>
<name>A0A9N9BEU3_9GLOM</name>
<reference evidence="2" key="1">
    <citation type="submission" date="2021-06" db="EMBL/GenBank/DDBJ databases">
        <authorList>
            <person name="Kallberg Y."/>
            <person name="Tangrot J."/>
            <person name="Rosling A."/>
        </authorList>
    </citation>
    <scope>NUCLEOTIDE SEQUENCE</scope>
    <source>
        <strain evidence="2">CL551</strain>
    </source>
</reference>
<dbReference type="Proteomes" id="UP000789342">
    <property type="component" value="Unassembled WGS sequence"/>
</dbReference>
<feature type="coiled-coil region" evidence="1">
    <location>
        <begin position="34"/>
        <end position="103"/>
    </location>
</feature>
<dbReference type="AlphaFoldDB" id="A0A9N9BEU3"/>
<accession>A0A9N9BEU3</accession>
<keyword evidence="1" id="KW-0175">Coiled coil</keyword>
<proteinExistence type="predicted"/>
<evidence type="ECO:0000313" key="2">
    <source>
        <dbReference type="EMBL" id="CAG8565967.1"/>
    </source>
</evidence>
<evidence type="ECO:0000313" key="3">
    <source>
        <dbReference type="Proteomes" id="UP000789342"/>
    </source>
</evidence>